<evidence type="ECO:0000256" key="3">
    <source>
        <dbReference type="ARBA" id="ARBA00022833"/>
    </source>
</evidence>
<dbReference type="ExpressionAtlas" id="A0A3L6F1K9">
    <property type="expression patterns" value="baseline and differential"/>
</dbReference>
<name>A0A3L6F1K9_MAIZE</name>
<dbReference type="EMBL" id="CM000780">
    <property type="protein sequence ID" value="AQK56296.1"/>
    <property type="molecule type" value="Genomic_DNA"/>
</dbReference>
<feature type="region of interest" description="Disordered" evidence="5">
    <location>
        <begin position="251"/>
        <end position="304"/>
    </location>
</feature>
<gene>
    <name evidence="6" type="ORF">ZEAMMB73_Zm00001d052138</name>
</gene>
<dbReference type="Gene3D" id="2.130.10.10">
    <property type="entry name" value="YVTN repeat-like/Quinoprotein amine dehydrogenase"/>
    <property type="match status" value="2"/>
</dbReference>
<dbReference type="CDD" id="cd16504">
    <property type="entry name" value="RING-HC_COP1"/>
    <property type="match status" value="1"/>
</dbReference>
<dbReference type="InterPro" id="IPR013083">
    <property type="entry name" value="Znf_RING/FYVE/PHD"/>
</dbReference>
<dbReference type="SMART" id="SM00320">
    <property type="entry name" value="WD40"/>
    <property type="match status" value="5"/>
</dbReference>
<dbReference type="SUPFAM" id="SSF50978">
    <property type="entry name" value="WD40 repeat-like"/>
    <property type="match status" value="1"/>
</dbReference>
<keyword evidence="1" id="KW-0479">Metal-binding</keyword>
<dbReference type="PANTHER" id="PTHR44080">
    <property type="entry name" value="E3 UBIQUITIN-PROTEIN LIGASE COP1"/>
    <property type="match status" value="1"/>
</dbReference>
<dbReference type="GO" id="GO:0061630">
    <property type="term" value="F:ubiquitin protein ligase activity"/>
    <property type="evidence" value="ECO:0007669"/>
    <property type="project" value="InterPro"/>
</dbReference>
<keyword evidence="4" id="KW-0175">Coiled coil</keyword>
<feature type="region of interest" description="Disordered" evidence="5">
    <location>
        <begin position="1"/>
        <end position="54"/>
    </location>
</feature>
<evidence type="ECO:0000256" key="1">
    <source>
        <dbReference type="ARBA" id="ARBA00022723"/>
    </source>
</evidence>
<evidence type="ECO:0000256" key="4">
    <source>
        <dbReference type="SAM" id="Coils"/>
    </source>
</evidence>
<proteinExistence type="predicted"/>
<dbReference type="PROSITE" id="PS50089">
    <property type="entry name" value="ZF_RING_2"/>
    <property type="match status" value="1"/>
</dbReference>
<accession>A0A3L6F2S7</accession>
<dbReference type="InterPro" id="IPR042755">
    <property type="entry name" value="COP1"/>
</dbReference>
<accession>A0A3L6F1K9</accession>
<keyword evidence="2" id="KW-0863">Zinc-finger</keyword>
<dbReference type="PROSITE" id="PS50082">
    <property type="entry name" value="WD_REPEATS_2"/>
    <property type="match status" value="1"/>
</dbReference>
<dbReference type="InterPro" id="IPR001841">
    <property type="entry name" value="Znf_RING"/>
</dbReference>
<keyword evidence="3" id="KW-0862">Zinc</keyword>
<feature type="coiled-coil region" evidence="4">
    <location>
        <begin position="150"/>
        <end position="204"/>
    </location>
</feature>
<dbReference type="InterPro" id="IPR001680">
    <property type="entry name" value="WD40_rpt"/>
</dbReference>
<dbReference type="SUPFAM" id="SSF57850">
    <property type="entry name" value="RING/U-box"/>
    <property type="match status" value="1"/>
</dbReference>
<reference evidence="6" key="1">
    <citation type="submission" date="2015-12" db="EMBL/GenBank/DDBJ databases">
        <title>Update maize B73 reference genome by single molecule sequencing technologies.</title>
        <authorList>
            <consortium name="Maize Genome Sequencing Project"/>
            <person name="Ware D."/>
        </authorList>
    </citation>
    <scope>NUCLEOTIDE SEQUENCE</scope>
    <source>
        <tissue evidence="6">Seedling</tissue>
    </source>
</reference>
<dbReference type="InterPro" id="IPR036322">
    <property type="entry name" value="WD40_repeat_dom_sf"/>
</dbReference>
<dbReference type="GO" id="GO:0008270">
    <property type="term" value="F:zinc ion binding"/>
    <property type="evidence" value="ECO:0007669"/>
    <property type="project" value="UniProtKB-KW"/>
</dbReference>
<dbReference type="Pfam" id="PF00400">
    <property type="entry name" value="WD40"/>
    <property type="match status" value="1"/>
</dbReference>
<dbReference type="PANTHER" id="PTHR44080:SF1">
    <property type="entry name" value="E3 UBIQUITIN-PROTEIN LIGASE COP1"/>
    <property type="match status" value="1"/>
</dbReference>
<organism evidence="6">
    <name type="scientific">Zea mays</name>
    <name type="common">Maize</name>
    <dbReference type="NCBI Taxonomy" id="4577"/>
    <lineage>
        <taxon>Eukaryota</taxon>
        <taxon>Viridiplantae</taxon>
        <taxon>Streptophyta</taxon>
        <taxon>Embryophyta</taxon>
        <taxon>Tracheophyta</taxon>
        <taxon>Spermatophyta</taxon>
        <taxon>Magnoliopsida</taxon>
        <taxon>Liliopsida</taxon>
        <taxon>Poales</taxon>
        <taxon>Poaceae</taxon>
        <taxon>PACMAD clade</taxon>
        <taxon>Panicoideae</taxon>
        <taxon>Andropogonodae</taxon>
        <taxon>Andropogoneae</taxon>
        <taxon>Tripsacinae</taxon>
        <taxon>Zea</taxon>
    </lineage>
</organism>
<dbReference type="SMART" id="SM00184">
    <property type="entry name" value="RING"/>
    <property type="match status" value="1"/>
</dbReference>
<dbReference type="Gene3D" id="3.30.40.10">
    <property type="entry name" value="Zinc/RING finger domain, C3HC4 (zinc finger)"/>
    <property type="match status" value="1"/>
</dbReference>
<dbReference type="InterPro" id="IPR017907">
    <property type="entry name" value="Znf_RING_CS"/>
</dbReference>
<evidence type="ECO:0000256" key="2">
    <source>
        <dbReference type="ARBA" id="ARBA00022771"/>
    </source>
</evidence>
<dbReference type="InterPro" id="IPR015943">
    <property type="entry name" value="WD40/YVTN_repeat-like_dom_sf"/>
</dbReference>
<evidence type="ECO:0000313" key="6">
    <source>
        <dbReference type="EMBL" id="AQK56296.1"/>
    </source>
</evidence>
<feature type="compositionally biased region" description="Polar residues" evidence="5">
    <location>
        <begin position="288"/>
        <end position="302"/>
    </location>
</feature>
<accession>A0A1D6QDP3</accession>
<dbReference type="Pfam" id="PF13923">
    <property type="entry name" value="zf-C3HC4_2"/>
    <property type="match status" value="1"/>
</dbReference>
<sequence>MGDSSVAGALVPSVPKPETAPSGDNSTAALALPEEAGTRAASASPQGPAEEEGPADRDLLCPICMAVIKDAFLTACGHSFCYMCVVTHLSNKSDCPCCGHYLTKAQLYPNFLLDKVLKKISARQIAKTASPVDQFRCALQQGNEMGVKELDSLMTLIAEKKRQMEQQESETNMQILLVFLHCLRKQKLEELNEIQSDLQYIKEDISAVERHRVELYRTKERYSMKLRMLLDEPTAQKMWPSPMDKASCRFPPNSRTPLGGSCPGTLQNKKLDPKAQVSHQGFQRRDALTSSDPPNSSIQSGNVIARKRRVQAQFNELQEYYLQRRRTGAQARRQEERETVAMNREGYHAGLQDFQSVLTTFTRYSRLRVIAELRHGDLFHSANIVSSIEFDRDDELFATAGVSKRIKVFEFSTVVNEPSDVHCPVVEMATRSKLSCLSWNKYSKNIIASSDYEGIVTVWDVQTRQSVMEYEEHEKRAWSVDFSRTEPSMLVSGSDDCKVKVWCTKQEASVINIDMKANICSVKYNPGSSFYVAVRTFRGHKNEKNFVGLSVNNEYIACGSETNEVFVYHKAISKPAASHRFVSSNLDDADDDPGSYFISAVCWKSDSPTMLAANSQGTIKVHVLAP</sequence>
<protein>
    <submittedName>
        <fullName evidence="6">E3 ubiquitin-protein ligase COP1</fullName>
    </submittedName>
</protein>
<dbReference type="PROSITE" id="PS00518">
    <property type="entry name" value="ZF_RING_1"/>
    <property type="match status" value="1"/>
</dbReference>
<evidence type="ECO:0000256" key="5">
    <source>
        <dbReference type="SAM" id="MobiDB-lite"/>
    </source>
</evidence>
<dbReference type="AlphaFoldDB" id="A0A3L6F1K9"/>